<comment type="caution">
    <text evidence="4">The sequence shown here is derived from an EMBL/GenBank/DDBJ whole genome shotgun (WGS) entry which is preliminary data.</text>
</comment>
<evidence type="ECO:0000313" key="4">
    <source>
        <dbReference type="EMBL" id="HIR46879.1"/>
    </source>
</evidence>
<dbReference type="AlphaFoldDB" id="A0A9D1ALZ0"/>
<organism evidence="4 5">
    <name type="scientific">Candidatus Caccousia avicola</name>
    <dbReference type="NCBI Taxonomy" id="2840721"/>
    <lineage>
        <taxon>Bacteria</taxon>
        <taxon>Bacillati</taxon>
        <taxon>Bacillota</taxon>
        <taxon>Clostridia</taxon>
        <taxon>Eubacteriales</taxon>
        <taxon>Oscillospiraceae</taxon>
        <taxon>Oscillospiraceae incertae sedis</taxon>
        <taxon>Candidatus Caccousia</taxon>
    </lineage>
</organism>
<feature type="domain" description="Ppx/GppA phosphatase N-terminal" evidence="2">
    <location>
        <begin position="29"/>
        <end position="211"/>
    </location>
</feature>
<dbReference type="InterPro" id="IPR050273">
    <property type="entry name" value="GppA/Ppx_hydrolase"/>
</dbReference>
<evidence type="ECO:0000313" key="5">
    <source>
        <dbReference type="Proteomes" id="UP000824242"/>
    </source>
</evidence>
<reference evidence="4" key="1">
    <citation type="submission" date="2020-10" db="EMBL/GenBank/DDBJ databases">
        <authorList>
            <person name="Gilroy R."/>
        </authorList>
    </citation>
    <scope>NUCLEOTIDE SEQUENCE</scope>
    <source>
        <strain evidence="4">ChiSxjej1B13-7958</strain>
    </source>
</reference>
<protein>
    <submittedName>
        <fullName evidence="4">Phosphatase</fullName>
    </submittedName>
</protein>
<dbReference type="Proteomes" id="UP000824242">
    <property type="component" value="Unassembled WGS sequence"/>
</dbReference>
<dbReference type="PANTHER" id="PTHR30005:SF0">
    <property type="entry name" value="RETROGRADE REGULATION PROTEIN 2"/>
    <property type="match status" value="1"/>
</dbReference>
<comment type="similarity">
    <text evidence="1">Belongs to the GppA/Ppx family.</text>
</comment>
<dbReference type="InterPro" id="IPR003695">
    <property type="entry name" value="Ppx_GppA_N"/>
</dbReference>
<dbReference type="InterPro" id="IPR048950">
    <property type="entry name" value="Ppx_GppA_C"/>
</dbReference>
<dbReference type="GO" id="GO:0016462">
    <property type="term" value="F:pyrophosphatase activity"/>
    <property type="evidence" value="ECO:0007669"/>
    <property type="project" value="TreeGrafter"/>
</dbReference>
<dbReference type="Gene3D" id="3.30.420.150">
    <property type="entry name" value="Exopolyphosphatase. Domain 2"/>
    <property type="match status" value="1"/>
</dbReference>
<name>A0A9D1ALZ0_9FIRM</name>
<dbReference type="CDD" id="cd24006">
    <property type="entry name" value="ASKHA_NBD_PPX_GppA"/>
    <property type="match status" value="1"/>
</dbReference>
<dbReference type="Gene3D" id="1.10.3210.10">
    <property type="entry name" value="Hypothetical protein af1432"/>
    <property type="match status" value="1"/>
</dbReference>
<dbReference type="Pfam" id="PF21447">
    <property type="entry name" value="Ppx-GppA_III"/>
    <property type="match status" value="1"/>
</dbReference>
<dbReference type="PANTHER" id="PTHR30005">
    <property type="entry name" value="EXOPOLYPHOSPHATASE"/>
    <property type="match status" value="1"/>
</dbReference>
<accession>A0A9D1ALZ0</accession>
<feature type="domain" description="Ppx/GppA phosphatase C-terminal" evidence="3">
    <location>
        <begin position="333"/>
        <end position="473"/>
    </location>
</feature>
<dbReference type="SUPFAM" id="SSF109604">
    <property type="entry name" value="HD-domain/PDEase-like"/>
    <property type="match status" value="1"/>
</dbReference>
<sequence length="524" mass="58356">MKTVKSVKKKGTRTAAAVGIGSKLLRMRIAQLRKGEVSELESLEYPISIGHEVFSNTKISFESIRSISSALRGFCALMQEYGVDSCRVVATTALREAVNRAFVVDQLKIQNGVQVEILEDNQEKAFVYGEILKQLPERLKDGNTLIAYIGTGSIGVAVIRDETAVFSKNIPVGALKLHDMLGSLQASSIHFHEVLEEYIHVAVGRFLSVYPGGFPSVSQLVLADNGSALIASLCKAEKKGGVYTIQADSVRELYATIRNMTPEKISFSYQISESDAELLYTTLSIYLYLINLTGVKSIYAPQVDLLRPILQEILLPKTRELAFDRVRRSTLACVRELGKSFQCNMEHAERIAELSGLLFDRMKEIHGLDSRNRLLLEVASLLHECGYYTHPRQYSNSTFHVIRSMDIYGIAEKELYLVASTFLPADSPEAADSLSARQQLIVSKLAAIFRLADSLDQSQKQKLKNLKARLDKNRLLITAESIESASLEEWAFSQAVPFFEDVFGVHPELTVRDAPVKTAKQRKV</sequence>
<evidence type="ECO:0000259" key="2">
    <source>
        <dbReference type="Pfam" id="PF02541"/>
    </source>
</evidence>
<reference evidence="4" key="2">
    <citation type="journal article" date="2021" name="PeerJ">
        <title>Extensive microbial diversity within the chicken gut microbiome revealed by metagenomics and culture.</title>
        <authorList>
            <person name="Gilroy R."/>
            <person name="Ravi A."/>
            <person name="Getino M."/>
            <person name="Pursley I."/>
            <person name="Horton D.L."/>
            <person name="Alikhan N.F."/>
            <person name="Baker D."/>
            <person name="Gharbi K."/>
            <person name="Hall N."/>
            <person name="Watson M."/>
            <person name="Adriaenssens E.M."/>
            <person name="Foster-Nyarko E."/>
            <person name="Jarju S."/>
            <person name="Secka A."/>
            <person name="Antonio M."/>
            <person name="Oren A."/>
            <person name="Chaudhuri R.R."/>
            <person name="La Ragione R."/>
            <person name="Hildebrand F."/>
            <person name="Pallen M.J."/>
        </authorList>
    </citation>
    <scope>NUCLEOTIDE SEQUENCE</scope>
    <source>
        <strain evidence="4">ChiSxjej1B13-7958</strain>
    </source>
</reference>
<proteinExistence type="inferred from homology"/>
<dbReference type="Gene3D" id="3.30.420.40">
    <property type="match status" value="1"/>
</dbReference>
<dbReference type="Pfam" id="PF02541">
    <property type="entry name" value="Ppx-GppA"/>
    <property type="match status" value="1"/>
</dbReference>
<evidence type="ECO:0000259" key="3">
    <source>
        <dbReference type="Pfam" id="PF21447"/>
    </source>
</evidence>
<dbReference type="SUPFAM" id="SSF53067">
    <property type="entry name" value="Actin-like ATPase domain"/>
    <property type="match status" value="2"/>
</dbReference>
<evidence type="ECO:0000256" key="1">
    <source>
        <dbReference type="ARBA" id="ARBA00007125"/>
    </source>
</evidence>
<dbReference type="InterPro" id="IPR043129">
    <property type="entry name" value="ATPase_NBD"/>
</dbReference>
<dbReference type="EMBL" id="DVGZ01000041">
    <property type="protein sequence ID" value="HIR46879.1"/>
    <property type="molecule type" value="Genomic_DNA"/>
</dbReference>
<gene>
    <name evidence="4" type="ORF">IAB89_04340</name>
</gene>